<comment type="caution">
    <text evidence="3">The sequence shown here is derived from an EMBL/GenBank/DDBJ whole genome shotgun (WGS) entry which is preliminary data.</text>
</comment>
<feature type="region of interest" description="Disordered" evidence="1">
    <location>
        <begin position="116"/>
        <end position="187"/>
    </location>
</feature>
<keyword evidence="2" id="KW-0472">Membrane</keyword>
<accession>A0A9J6G2B9</accession>
<dbReference type="VEuPathDB" id="VectorBase:HLOH_047907"/>
<organism evidence="3 4">
    <name type="scientific">Haemaphysalis longicornis</name>
    <name type="common">Bush tick</name>
    <dbReference type="NCBI Taxonomy" id="44386"/>
    <lineage>
        <taxon>Eukaryota</taxon>
        <taxon>Metazoa</taxon>
        <taxon>Ecdysozoa</taxon>
        <taxon>Arthropoda</taxon>
        <taxon>Chelicerata</taxon>
        <taxon>Arachnida</taxon>
        <taxon>Acari</taxon>
        <taxon>Parasitiformes</taxon>
        <taxon>Ixodida</taxon>
        <taxon>Ixodoidea</taxon>
        <taxon>Ixodidae</taxon>
        <taxon>Haemaphysalinae</taxon>
        <taxon>Haemaphysalis</taxon>
    </lineage>
</organism>
<dbReference type="AlphaFoldDB" id="A0A9J6G2B9"/>
<evidence type="ECO:0000256" key="2">
    <source>
        <dbReference type="SAM" id="Phobius"/>
    </source>
</evidence>
<protein>
    <submittedName>
        <fullName evidence="3">Uncharacterized protein</fullName>
    </submittedName>
</protein>
<feature type="transmembrane region" description="Helical" evidence="2">
    <location>
        <begin position="309"/>
        <end position="326"/>
    </location>
</feature>
<sequence>MTSEVTAGQGSFLGTTKMLAQFAKAKGDGADEDTSRFTSSSLPSAAVGITSWITGERGWASLVPHQRARKRLAWLQCPALEAHTRTHTHQHAHTLVRAGARLLTAECRSHALKTGARLARGSSGGGLSDAPPPVVPRTPWRGGRAARAEKLLTSRSPAGKTPPLARPRASPRVRVNARRGATPKGRPPFRRRSLLWYGCCRLSCSCGRHASWRTQWGPSTAAMTSSCCSFSRSRAPVRGEGGEGRHVAIYRPFSHAPRFAASSVDRSLRNCRTFHGRPRASRGCSFSEPRLAMNVKSAASRAHFRSRKIRASFFPFFYFCFLSFFFPS</sequence>
<evidence type="ECO:0000313" key="3">
    <source>
        <dbReference type="EMBL" id="KAH9369203.1"/>
    </source>
</evidence>
<gene>
    <name evidence="3" type="ORF">HPB48_016918</name>
</gene>
<keyword evidence="4" id="KW-1185">Reference proteome</keyword>
<dbReference type="Proteomes" id="UP000821853">
    <property type="component" value="Chromosome 2"/>
</dbReference>
<evidence type="ECO:0000313" key="4">
    <source>
        <dbReference type="Proteomes" id="UP000821853"/>
    </source>
</evidence>
<keyword evidence="2" id="KW-0812">Transmembrane</keyword>
<dbReference type="EMBL" id="JABSTR010000004">
    <property type="protein sequence ID" value="KAH9369203.1"/>
    <property type="molecule type" value="Genomic_DNA"/>
</dbReference>
<name>A0A9J6G2B9_HAELO</name>
<evidence type="ECO:0000256" key="1">
    <source>
        <dbReference type="SAM" id="MobiDB-lite"/>
    </source>
</evidence>
<keyword evidence="2" id="KW-1133">Transmembrane helix</keyword>
<proteinExistence type="predicted"/>
<reference evidence="3 4" key="1">
    <citation type="journal article" date="2020" name="Cell">
        <title>Large-Scale Comparative Analyses of Tick Genomes Elucidate Their Genetic Diversity and Vector Capacities.</title>
        <authorList>
            <consortium name="Tick Genome and Microbiome Consortium (TIGMIC)"/>
            <person name="Jia N."/>
            <person name="Wang J."/>
            <person name="Shi W."/>
            <person name="Du L."/>
            <person name="Sun Y."/>
            <person name="Zhan W."/>
            <person name="Jiang J.F."/>
            <person name="Wang Q."/>
            <person name="Zhang B."/>
            <person name="Ji P."/>
            <person name="Bell-Sakyi L."/>
            <person name="Cui X.M."/>
            <person name="Yuan T.T."/>
            <person name="Jiang B.G."/>
            <person name="Yang W.F."/>
            <person name="Lam T.T."/>
            <person name="Chang Q.C."/>
            <person name="Ding S.J."/>
            <person name="Wang X.J."/>
            <person name="Zhu J.G."/>
            <person name="Ruan X.D."/>
            <person name="Zhao L."/>
            <person name="Wei J.T."/>
            <person name="Ye R.Z."/>
            <person name="Que T.C."/>
            <person name="Du C.H."/>
            <person name="Zhou Y.H."/>
            <person name="Cheng J.X."/>
            <person name="Dai P.F."/>
            <person name="Guo W.B."/>
            <person name="Han X.H."/>
            <person name="Huang E.J."/>
            <person name="Li L.F."/>
            <person name="Wei W."/>
            <person name="Gao Y.C."/>
            <person name="Liu J.Z."/>
            <person name="Shao H.Z."/>
            <person name="Wang X."/>
            <person name="Wang C.C."/>
            <person name="Yang T.C."/>
            <person name="Huo Q.B."/>
            <person name="Li W."/>
            <person name="Chen H.Y."/>
            <person name="Chen S.E."/>
            <person name="Zhou L.G."/>
            <person name="Ni X.B."/>
            <person name="Tian J.H."/>
            <person name="Sheng Y."/>
            <person name="Liu T."/>
            <person name="Pan Y.S."/>
            <person name="Xia L.Y."/>
            <person name="Li J."/>
            <person name="Zhao F."/>
            <person name="Cao W.C."/>
        </authorList>
    </citation>
    <scope>NUCLEOTIDE SEQUENCE [LARGE SCALE GENOMIC DNA]</scope>
    <source>
        <strain evidence="3">HaeL-2018</strain>
    </source>
</reference>